<proteinExistence type="predicted"/>
<dbReference type="OMA" id="QGTGTMD"/>
<gene>
    <name evidence="3" type="ORF">SEVIR_3G258900v2</name>
</gene>
<dbReference type="Gramene" id="TKW27463">
    <property type="protein sequence ID" value="TKW27463"/>
    <property type="gene ID" value="SEVIR_3G258900v2"/>
</dbReference>
<accession>A0A4U6VGB3</accession>
<evidence type="ECO:0008006" key="5">
    <source>
        <dbReference type="Google" id="ProtNLM"/>
    </source>
</evidence>
<dbReference type="PANTHER" id="PTHR48459:SF1">
    <property type="entry name" value="CUE DOMAIN-CONTAINING PROTEIN"/>
    <property type="match status" value="1"/>
</dbReference>
<feature type="region of interest" description="Disordered" evidence="2">
    <location>
        <begin position="68"/>
        <end position="90"/>
    </location>
</feature>
<dbReference type="Gramene" id="TKW27464">
    <property type="protein sequence ID" value="TKW27464"/>
    <property type="gene ID" value="SEVIR_3G258900v2"/>
</dbReference>
<protein>
    <recommendedName>
        <fullName evidence="5">CUE domain-containing protein</fullName>
    </recommendedName>
</protein>
<keyword evidence="1" id="KW-0175">Coiled coil</keyword>
<dbReference type="Proteomes" id="UP000298652">
    <property type="component" value="Chromosome 3"/>
</dbReference>
<organism evidence="3 4">
    <name type="scientific">Setaria viridis</name>
    <name type="common">Green bristlegrass</name>
    <name type="synonym">Setaria italica subsp. viridis</name>
    <dbReference type="NCBI Taxonomy" id="4556"/>
    <lineage>
        <taxon>Eukaryota</taxon>
        <taxon>Viridiplantae</taxon>
        <taxon>Streptophyta</taxon>
        <taxon>Embryophyta</taxon>
        <taxon>Tracheophyta</taxon>
        <taxon>Spermatophyta</taxon>
        <taxon>Magnoliopsida</taxon>
        <taxon>Liliopsida</taxon>
        <taxon>Poales</taxon>
        <taxon>Poaceae</taxon>
        <taxon>PACMAD clade</taxon>
        <taxon>Panicoideae</taxon>
        <taxon>Panicodae</taxon>
        <taxon>Paniceae</taxon>
        <taxon>Cenchrinae</taxon>
        <taxon>Setaria</taxon>
    </lineage>
</organism>
<dbReference type="PANTHER" id="PTHR48459">
    <property type="entry name" value="CUE DOMAIN-CONTAINING PROTEIN"/>
    <property type="match status" value="1"/>
</dbReference>
<evidence type="ECO:0000256" key="2">
    <source>
        <dbReference type="SAM" id="MobiDB-lite"/>
    </source>
</evidence>
<dbReference type="EMBL" id="CM016554">
    <property type="protein sequence ID" value="TKW27464.1"/>
    <property type="molecule type" value="Genomic_DNA"/>
</dbReference>
<feature type="coiled-coil region" evidence="1">
    <location>
        <begin position="262"/>
        <end position="360"/>
    </location>
</feature>
<keyword evidence="4" id="KW-1185">Reference proteome</keyword>
<evidence type="ECO:0000313" key="3">
    <source>
        <dbReference type="EMBL" id="TKW27464.1"/>
    </source>
</evidence>
<sequence>MAENLVLDGLLEVFPHIDFSTLIEVSIQFKDDIDRAADYVIQNVLPNVVDIHPNTNEDIHGHQQAFDDTNTQLGLDPDNTASSSVQFDQTNKTAVEKEDTLMAKQLKPSLTGLCPEVFDVPSTSGQNCISEEFSSDCLLADSHLHASSERYSENSASEGDMSLHDDGSPHVALRSSYSFNLEALDNVIADEHYKKNALMSNVAAISEMLQEVELNEKNTKRAISEASLAGNDILVKVEELKEMTTLAVENNNKVAGEIFAEKSILETEAQELQTRLFNISEETKSFVLTIDEMHNTLQTRLAAAEAERVAAEKAKLEREALAQKSLKEQELSLEAAQGHYKRLEQQAQENAKLRELLTDRGHVVDALHGEMLGIFESITQLKPRVDMQLPVDEQWQHVSSSLSSTAVDETVQQVPVVLSSSAVDKPLQQPPSILSSSAVDEPLRQVSPISAFDEQLHQVSSILSSSVSSILSSSAFDKPLQLVSSRLSSSVRSARSDGSFVASLASKSSWSSAEESNVSLMDDERTAGVSVGDFALDDSWDVVDDVETIEAPIRVKSTPMLL</sequence>
<dbReference type="EMBL" id="CM016554">
    <property type="protein sequence ID" value="TKW27463.1"/>
    <property type="molecule type" value="Genomic_DNA"/>
</dbReference>
<evidence type="ECO:0000256" key="1">
    <source>
        <dbReference type="SAM" id="Coils"/>
    </source>
</evidence>
<reference evidence="3 4" key="1">
    <citation type="submission" date="2019-03" db="EMBL/GenBank/DDBJ databases">
        <title>WGS assembly of Setaria viridis.</title>
        <authorList>
            <person name="Huang P."/>
            <person name="Jenkins J."/>
            <person name="Grimwood J."/>
            <person name="Barry K."/>
            <person name="Healey A."/>
            <person name="Mamidi S."/>
            <person name="Sreedasyam A."/>
            <person name="Shu S."/>
            <person name="Feldman M."/>
            <person name="Wu J."/>
            <person name="Yu Y."/>
            <person name="Chen C."/>
            <person name="Johnson J."/>
            <person name="Rokhsar D."/>
            <person name="Baxter I."/>
            <person name="Schmutz J."/>
            <person name="Brutnell T."/>
            <person name="Kellogg E."/>
        </authorList>
    </citation>
    <scope>NUCLEOTIDE SEQUENCE [LARGE SCALE GENOMIC DNA]</scope>
    <source>
        <strain evidence="4">cv. A10</strain>
    </source>
</reference>
<name>A0A4U6VGB3_SETVI</name>
<dbReference type="AlphaFoldDB" id="A0A4U6VGB3"/>
<evidence type="ECO:0000313" key="4">
    <source>
        <dbReference type="Proteomes" id="UP000298652"/>
    </source>
</evidence>